<dbReference type="EMBL" id="NGQC01000044">
    <property type="protein sequence ID" value="OYT02808.1"/>
    <property type="molecule type" value="Genomic_DNA"/>
</dbReference>
<name>A0A256VGU2_LIMRT</name>
<evidence type="ECO:0000256" key="1">
    <source>
        <dbReference type="SAM" id="MobiDB-lite"/>
    </source>
</evidence>
<dbReference type="Proteomes" id="UP000216122">
    <property type="component" value="Unassembled WGS sequence"/>
</dbReference>
<evidence type="ECO:0000313" key="5">
    <source>
        <dbReference type="Proteomes" id="UP000316394"/>
    </source>
</evidence>
<sequence length="254" mass="27948">MMLKLRGTYQKAKHLPGNTKTLLVKFTTAQGTLPIIVSSEQWMKFFVNDEAPEPNSRWELTLDVVAVPELEKTMLSLSEAKIAPSAGTSEDSAVVAVLEKIYHRLNDLGIVSTVNSCDASYYDQNHEQATSKLSTSEDELVSLGNNYQPKLETTATDNDDTNVVNDPKIKDHSFNLNSQRPKKLLPSQQAVDQGTGDSVTNNFFDQDTEQESVEEQKKDVNTDPTEAEVPDSTNTDDNAPQLDFGASDDLSGGF</sequence>
<evidence type="ECO:0000313" key="2">
    <source>
        <dbReference type="EMBL" id="OYT02808.1"/>
    </source>
</evidence>
<gene>
    <name evidence="2" type="ORF">CBG21_07240</name>
    <name evidence="3" type="ORF">FOD75_06390</name>
</gene>
<proteinExistence type="predicted"/>
<reference evidence="2" key="1">
    <citation type="submission" date="2017-05" db="EMBL/GenBank/DDBJ databases">
        <authorList>
            <person name="Song R."/>
            <person name="Chenine A.L."/>
            <person name="Ruprecht R.M."/>
        </authorList>
    </citation>
    <scope>NUCLEOTIDE SEQUENCE [LARGE SCALE GENOMIC DNA]</scope>
    <source>
        <strain evidence="2">103v</strain>
    </source>
</reference>
<dbReference type="EMBL" id="CP041676">
    <property type="protein sequence ID" value="QDR72738.1"/>
    <property type="molecule type" value="Genomic_DNA"/>
</dbReference>
<dbReference type="Proteomes" id="UP000316394">
    <property type="component" value="Chromosome"/>
</dbReference>
<evidence type="ECO:0000313" key="4">
    <source>
        <dbReference type="Proteomes" id="UP000216122"/>
    </source>
</evidence>
<protein>
    <submittedName>
        <fullName evidence="2">Uncharacterized protein</fullName>
    </submittedName>
</protein>
<reference evidence="4" key="2">
    <citation type="submission" date="2017-05" db="EMBL/GenBank/DDBJ databases">
        <authorList>
            <person name="Lin X.B."/>
            <person name="Stothard P."/>
            <person name="Tasseva G."/>
            <person name="Walter J."/>
        </authorList>
    </citation>
    <scope>NUCLEOTIDE SEQUENCE [LARGE SCALE GENOMIC DNA]</scope>
    <source>
        <strain evidence="4">103v</strain>
    </source>
</reference>
<evidence type="ECO:0000313" key="3">
    <source>
        <dbReference type="EMBL" id="QDR72738.1"/>
    </source>
</evidence>
<organism evidence="2 4">
    <name type="scientific">Limosilactobacillus reuteri</name>
    <name type="common">Lactobacillus reuteri</name>
    <dbReference type="NCBI Taxonomy" id="1598"/>
    <lineage>
        <taxon>Bacteria</taxon>
        <taxon>Bacillati</taxon>
        <taxon>Bacillota</taxon>
        <taxon>Bacilli</taxon>
        <taxon>Lactobacillales</taxon>
        <taxon>Lactobacillaceae</taxon>
        <taxon>Limosilactobacillus</taxon>
    </lineage>
</organism>
<reference evidence="3 5" key="4">
    <citation type="submission" date="2019-07" db="EMBL/GenBank/DDBJ databases">
        <title>Gastrointestinal microbiota of Peromyscus leucopus, the white-footed mouse.</title>
        <authorList>
            <person name="Milovic A."/>
            <person name="Bassam K."/>
            <person name="Barbour A.G."/>
        </authorList>
    </citation>
    <scope>NUCLEOTIDE SEQUENCE [LARGE SCALE GENOMIC DNA]</scope>
    <source>
        <strain evidence="3 5">LL7</strain>
    </source>
</reference>
<dbReference type="AlphaFoldDB" id="A0A256VGU2"/>
<feature type="compositionally biased region" description="Polar residues" evidence="1">
    <location>
        <begin position="186"/>
        <end position="205"/>
    </location>
</feature>
<reference evidence="2 4" key="3">
    <citation type="submission" date="2017-09" db="EMBL/GenBank/DDBJ databases">
        <title>Tripartite evolution among Lactobacillus johnsonii, Lactobacillus taiwanensis, Lactobacillus reuteri and their rodent host.</title>
        <authorList>
            <person name="Wang T."/>
            <person name="Knowles S."/>
            <person name="Cheng C."/>
        </authorList>
    </citation>
    <scope>NUCLEOTIDE SEQUENCE [LARGE SCALE GENOMIC DNA]</scope>
    <source>
        <strain evidence="2 4">103v</strain>
    </source>
</reference>
<dbReference type="RefSeq" id="WP_020843032.1">
    <property type="nucleotide sequence ID" value="NZ_CP041676.1"/>
</dbReference>
<feature type="region of interest" description="Disordered" evidence="1">
    <location>
        <begin position="170"/>
        <end position="254"/>
    </location>
</feature>
<accession>A0A256VGU2</accession>